<proteinExistence type="predicted"/>
<protein>
    <submittedName>
        <fullName evidence="7">C3: similar to Vanillate O-demethylase oxygenase</fullName>
    </submittedName>
</protein>
<comment type="caution">
    <text evidence="7">The sequence shown here is derived from an EMBL/GenBank/DDBJ whole genome shotgun (WGS) entry which is preliminary data.</text>
</comment>
<dbReference type="InterPro" id="IPR044043">
    <property type="entry name" value="VanA_C_cat"/>
</dbReference>
<dbReference type="InterPro" id="IPR036922">
    <property type="entry name" value="Rieske_2Fe-2S_sf"/>
</dbReference>
<dbReference type="Gene3D" id="3.90.380.10">
    <property type="entry name" value="Naphthalene 1,2-dioxygenase Alpha Subunit, Chain A, domain 1"/>
    <property type="match status" value="1"/>
</dbReference>
<keyword evidence="7" id="KW-0808">Transferase</keyword>
<dbReference type="SUPFAM" id="SSF55961">
    <property type="entry name" value="Bet v1-like"/>
    <property type="match status" value="1"/>
</dbReference>
<dbReference type="GO" id="GO:0008168">
    <property type="term" value="F:methyltransferase activity"/>
    <property type="evidence" value="ECO:0007669"/>
    <property type="project" value="UniProtKB-KW"/>
</dbReference>
<dbReference type="CDD" id="cd03469">
    <property type="entry name" value="Rieske_RO_Alpha_N"/>
    <property type="match status" value="1"/>
</dbReference>
<dbReference type="PANTHER" id="PTHR21266">
    <property type="entry name" value="IRON-SULFUR DOMAIN CONTAINING PROTEIN"/>
    <property type="match status" value="1"/>
</dbReference>
<dbReference type="GO" id="GO:0032259">
    <property type="term" value="P:methylation"/>
    <property type="evidence" value="ECO:0007669"/>
    <property type="project" value="UniProtKB-KW"/>
</dbReference>
<accession>A0A2N5N3N3</accession>
<dbReference type="Proteomes" id="UP000234789">
    <property type="component" value="Unassembled WGS sequence"/>
</dbReference>
<dbReference type="GO" id="GO:0005506">
    <property type="term" value="F:iron ion binding"/>
    <property type="evidence" value="ECO:0007669"/>
    <property type="project" value="InterPro"/>
</dbReference>
<reference evidence="7 8" key="1">
    <citation type="submission" date="2017-05" db="EMBL/GenBank/DDBJ databases">
        <title>Functional genome analysis of Paenibacillus pasadenensis strain R16: insights on endophytic life style and antifungal activity.</title>
        <authorList>
            <person name="Passera A."/>
            <person name="Marcolungo L."/>
            <person name="Casati P."/>
            <person name="Brasca M."/>
            <person name="Quaglino F."/>
            <person name="Delledonne M."/>
        </authorList>
    </citation>
    <scope>NUCLEOTIDE SEQUENCE [LARGE SCALE GENOMIC DNA]</scope>
    <source>
        <strain evidence="7 8">R16</strain>
    </source>
</reference>
<keyword evidence="5" id="KW-0411">Iron-sulfur</keyword>
<evidence type="ECO:0000256" key="1">
    <source>
        <dbReference type="ARBA" id="ARBA00022714"/>
    </source>
</evidence>
<dbReference type="InterPro" id="IPR050584">
    <property type="entry name" value="Cholesterol_7-desaturase"/>
</dbReference>
<dbReference type="AlphaFoldDB" id="A0A2N5N3N3"/>
<gene>
    <name evidence="7" type="ORF">B8V81_3361</name>
</gene>
<dbReference type="EMBL" id="NFEZ01000004">
    <property type="protein sequence ID" value="PLT44930.1"/>
    <property type="molecule type" value="Genomic_DNA"/>
</dbReference>
<dbReference type="Gene3D" id="2.102.10.10">
    <property type="entry name" value="Rieske [2Fe-2S] iron-sulphur domain"/>
    <property type="match status" value="1"/>
</dbReference>
<dbReference type="GO" id="GO:0016705">
    <property type="term" value="F:oxidoreductase activity, acting on paired donors, with incorporation or reduction of molecular oxygen"/>
    <property type="evidence" value="ECO:0007669"/>
    <property type="project" value="UniProtKB-ARBA"/>
</dbReference>
<evidence type="ECO:0000256" key="3">
    <source>
        <dbReference type="ARBA" id="ARBA00023002"/>
    </source>
</evidence>
<sequence>MSMTIPNTSNYADPAPLKDGVLEHEWHPACSAAELQQKPLSVIVLGERVAVYRTSRGVHALRDLCVHRGAMLSKGWVENDRDLVCPYHGWKYDADGKCVCIPAQGKDDRIPPRARAVKYQAREKYGIVWVCIGEPAAELPDFAEFETAEYRPLVCGPYRVNAAGTRVIENFTDFAHLMYVHGGLLGHPDYAELPDFEVYREEGRVYTGDVPIFQPVAHSGSEHAEGTTYVYVKEVFRPLAARLSKRDAATGQTLWIMLTVLPVSEKECLVYMPVSRNYAFDVDDQSFIDFQDTVFEQDKWIIETQKPELLPLDLQAELNHKADKLSVAYRKWIAGMGMRTCMA</sequence>
<keyword evidence="2" id="KW-0479">Metal-binding</keyword>
<evidence type="ECO:0000256" key="2">
    <source>
        <dbReference type="ARBA" id="ARBA00022723"/>
    </source>
</evidence>
<evidence type="ECO:0000313" key="8">
    <source>
        <dbReference type="Proteomes" id="UP000234789"/>
    </source>
</evidence>
<name>A0A2N5N3N3_9BACL</name>
<dbReference type="PANTHER" id="PTHR21266:SF60">
    <property type="entry name" value="3-KETOSTEROID-9-ALPHA-MONOOXYGENASE, OXYGENASE COMPONENT"/>
    <property type="match status" value="1"/>
</dbReference>
<evidence type="ECO:0000256" key="5">
    <source>
        <dbReference type="ARBA" id="ARBA00023014"/>
    </source>
</evidence>
<dbReference type="SUPFAM" id="SSF50022">
    <property type="entry name" value="ISP domain"/>
    <property type="match status" value="1"/>
</dbReference>
<keyword evidence="8" id="KW-1185">Reference proteome</keyword>
<evidence type="ECO:0000259" key="6">
    <source>
        <dbReference type="PROSITE" id="PS51296"/>
    </source>
</evidence>
<dbReference type="GO" id="GO:0051537">
    <property type="term" value="F:2 iron, 2 sulfur cluster binding"/>
    <property type="evidence" value="ECO:0007669"/>
    <property type="project" value="UniProtKB-KW"/>
</dbReference>
<dbReference type="RefSeq" id="WP_228551350.1">
    <property type="nucleotide sequence ID" value="NZ_NFEZ01000004.1"/>
</dbReference>
<feature type="domain" description="Rieske" evidence="6">
    <location>
        <begin position="26"/>
        <end position="130"/>
    </location>
</feature>
<dbReference type="PROSITE" id="PS51296">
    <property type="entry name" value="RIESKE"/>
    <property type="match status" value="1"/>
</dbReference>
<evidence type="ECO:0000313" key="7">
    <source>
        <dbReference type="EMBL" id="PLT44930.1"/>
    </source>
</evidence>
<organism evidence="7 8">
    <name type="scientific">Paenibacillus pasadenensis</name>
    <dbReference type="NCBI Taxonomy" id="217090"/>
    <lineage>
        <taxon>Bacteria</taxon>
        <taxon>Bacillati</taxon>
        <taxon>Bacillota</taxon>
        <taxon>Bacilli</taxon>
        <taxon>Bacillales</taxon>
        <taxon>Paenibacillaceae</taxon>
        <taxon>Paenibacillus</taxon>
    </lineage>
</organism>
<dbReference type="Pfam" id="PF00355">
    <property type="entry name" value="Rieske"/>
    <property type="match status" value="1"/>
</dbReference>
<keyword evidence="3" id="KW-0560">Oxidoreductase</keyword>
<keyword evidence="4" id="KW-0408">Iron</keyword>
<dbReference type="Pfam" id="PF19112">
    <property type="entry name" value="VanA_C"/>
    <property type="match status" value="1"/>
</dbReference>
<dbReference type="InterPro" id="IPR015881">
    <property type="entry name" value="ARHD_Rieske_2Fe_2S"/>
</dbReference>
<keyword evidence="1" id="KW-0001">2Fe-2S</keyword>
<dbReference type="GO" id="GO:0004497">
    <property type="term" value="F:monooxygenase activity"/>
    <property type="evidence" value="ECO:0007669"/>
    <property type="project" value="UniProtKB-ARBA"/>
</dbReference>
<dbReference type="PROSITE" id="PS00570">
    <property type="entry name" value="RING_HYDROXYL_ALPHA"/>
    <property type="match status" value="1"/>
</dbReference>
<evidence type="ECO:0000256" key="4">
    <source>
        <dbReference type="ARBA" id="ARBA00023004"/>
    </source>
</evidence>
<keyword evidence="7" id="KW-0489">Methyltransferase</keyword>
<dbReference type="InterPro" id="IPR017941">
    <property type="entry name" value="Rieske_2Fe-2S"/>
</dbReference>